<dbReference type="EMBL" id="JBHUEL010000010">
    <property type="protein sequence ID" value="MFD1767467.1"/>
    <property type="molecule type" value="Genomic_DNA"/>
</dbReference>
<evidence type="ECO:0000256" key="2">
    <source>
        <dbReference type="ARBA" id="ARBA00022679"/>
    </source>
</evidence>
<reference evidence="4" key="1">
    <citation type="journal article" date="2019" name="Int. J. Syst. Evol. Microbiol.">
        <title>The Global Catalogue of Microorganisms (GCM) 10K type strain sequencing project: providing services to taxonomists for standard genome sequencing and annotation.</title>
        <authorList>
            <consortium name="The Broad Institute Genomics Platform"/>
            <consortium name="The Broad Institute Genome Sequencing Center for Infectious Disease"/>
            <person name="Wu L."/>
            <person name="Ma J."/>
        </authorList>
    </citation>
    <scope>NUCLEOTIDE SEQUENCE [LARGE SCALE GENOMIC DNA]</scope>
    <source>
        <strain evidence="4">CGMCC 1.12449</strain>
    </source>
</reference>
<dbReference type="InterPro" id="IPR029063">
    <property type="entry name" value="SAM-dependent_MTases_sf"/>
</dbReference>
<evidence type="ECO:0000313" key="4">
    <source>
        <dbReference type="Proteomes" id="UP001597215"/>
    </source>
</evidence>
<dbReference type="PANTHER" id="PTHR12049">
    <property type="entry name" value="PROTEIN ARGININE METHYLTRANSFERASE NDUFAF7, MITOCHONDRIAL"/>
    <property type="match status" value="1"/>
</dbReference>
<keyword evidence="1 3" id="KW-0489">Methyltransferase</keyword>
<dbReference type="Proteomes" id="UP001597215">
    <property type="component" value="Unassembled WGS sequence"/>
</dbReference>
<dbReference type="InterPro" id="IPR003788">
    <property type="entry name" value="NDUFAF7"/>
</dbReference>
<dbReference type="InterPro" id="IPR038375">
    <property type="entry name" value="NDUFAF7_sf"/>
</dbReference>
<dbReference type="SUPFAM" id="SSF53335">
    <property type="entry name" value="S-adenosyl-L-methionine-dependent methyltransferases"/>
    <property type="match status" value="1"/>
</dbReference>
<gene>
    <name evidence="3" type="ORF">ACFSAG_11520</name>
</gene>
<protein>
    <submittedName>
        <fullName evidence="3">Class I SAM-dependent methyltransferase</fullName>
    </submittedName>
</protein>
<evidence type="ECO:0000313" key="3">
    <source>
        <dbReference type="EMBL" id="MFD1767467.1"/>
    </source>
</evidence>
<sequence length="358" mass="38971">MSPDPTNLAALLAKQIEQTGPISVADFMRAANEAYYGKGDPLGTRGDFITAPEISQMFGELIGLWLTDMWIRAGRPDNCVYVELGPGRGTLAADALRSMRQFGFAPHAHFVETSEALRQLQSNAVPGAQFSSTVDDLPDDVHLLIVANEFFDALPVRQMVSTHAGWRERVVVRNQGMKFMATPGMHPMDELVPPEFRNAPSPSIYETCPAASAIMYELAGRISSQGGAMLIADYGYTMPGIGSTLQAVRAHQFADPFENPGHHDLTAHVNFVELANLARMRHLRVNGPVEQGEWLKALGIDARAQSLCTNQPEKAEQILAARERLVEPAGMGSLFKILGISSEEWPEPEGFGASQSLG</sequence>
<dbReference type="Gene3D" id="3.40.50.12710">
    <property type="match status" value="1"/>
</dbReference>
<keyword evidence="2" id="KW-0808">Transferase</keyword>
<organism evidence="3 4">
    <name type="scientific">Sphingorhabdus buctiana</name>
    <dbReference type="NCBI Taxonomy" id="1508805"/>
    <lineage>
        <taxon>Bacteria</taxon>
        <taxon>Pseudomonadati</taxon>
        <taxon>Pseudomonadota</taxon>
        <taxon>Alphaproteobacteria</taxon>
        <taxon>Sphingomonadales</taxon>
        <taxon>Sphingomonadaceae</taxon>
        <taxon>Sphingorhabdus</taxon>
    </lineage>
</organism>
<keyword evidence="4" id="KW-1185">Reference proteome</keyword>
<name>A0ABW4MIT6_9SPHN</name>
<comment type="caution">
    <text evidence="3">The sequence shown here is derived from an EMBL/GenBank/DDBJ whole genome shotgun (WGS) entry which is preliminary data.</text>
</comment>
<accession>A0ABW4MIT6</accession>
<dbReference type="GO" id="GO:0032259">
    <property type="term" value="P:methylation"/>
    <property type="evidence" value="ECO:0007669"/>
    <property type="project" value="UniProtKB-KW"/>
</dbReference>
<dbReference type="RefSeq" id="WP_381514894.1">
    <property type="nucleotide sequence ID" value="NZ_JBHUEL010000010.1"/>
</dbReference>
<dbReference type="PANTHER" id="PTHR12049:SF7">
    <property type="entry name" value="PROTEIN ARGININE METHYLTRANSFERASE NDUFAF7, MITOCHONDRIAL"/>
    <property type="match status" value="1"/>
</dbReference>
<dbReference type="Pfam" id="PF02636">
    <property type="entry name" value="Methyltransf_28"/>
    <property type="match status" value="1"/>
</dbReference>
<evidence type="ECO:0000256" key="1">
    <source>
        <dbReference type="ARBA" id="ARBA00022603"/>
    </source>
</evidence>
<proteinExistence type="predicted"/>
<dbReference type="GO" id="GO:0008168">
    <property type="term" value="F:methyltransferase activity"/>
    <property type="evidence" value="ECO:0007669"/>
    <property type="project" value="UniProtKB-KW"/>
</dbReference>